<evidence type="ECO:0000259" key="3">
    <source>
        <dbReference type="SMART" id="SM01041"/>
    </source>
</evidence>
<feature type="compositionally biased region" description="Pro residues" evidence="2">
    <location>
        <begin position="423"/>
        <end position="434"/>
    </location>
</feature>
<reference evidence="5" key="1">
    <citation type="submission" date="2015-09" db="EMBL/GenBank/DDBJ databases">
        <authorList>
            <consortium name="Pathogen Informatics"/>
        </authorList>
    </citation>
    <scope>NUCLEOTIDE SEQUENCE [LARGE SCALE GENOMIC DNA]</scope>
    <source>
        <strain evidence="5">Lake Konstanz</strain>
    </source>
</reference>
<dbReference type="InterPro" id="IPR038499">
    <property type="entry name" value="BRO1_sf"/>
</dbReference>
<evidence type="ECO:0000313" key="5">
    <source>
        <dbReference type="Proteomes" id="UP000051952"/>
    </source>
</evidence>
<accession>A0A0S4JPD3</accession>
<sequence>MSTMYSIAQLPLRKSIKPGVNPKLVATWSPEEVTAVDSLREEFTSRIDRLNEAFTKDQHRAVIGKDDARDEVLTTLTASLERYAEHLINFVAKHPTAAQHKFYFWGASITERLNHAFADYRYELLNCYACVGLVYHEAARFVLEIPSGSPLTEAMEKDGYANLCFAAGYLQVAATLSAEMSVSPLPQLASHDMLEESKTSFLECLRDTFLEEAQWVGLEKALRNESNKNKEIVPKLTHRALNLANSALEVVTKKMNSSAPVFKQFVLRLRVRFAVVESLVYAQTAPCRFDASPGEALWFAKTAEMNVGEIHTVRAKVASQSDASSKRLNEWAIVQSKRISGAVDRIRQMNSLVCREKMGDGPFPLPQAQELARSKPVALPRALPPVTTTTQSPPPSSGGQPQSSPPPQQGSPTYNGSGHGTTQPPPPTYPTQSV</sequence>
<dbReference type="AlphaFoldDB" id="A0A0S4JPD3"/>
<dbReference type="PANTHER" id="PTHR23032">
    <property type="entry name" value="BRO1 DOMAIN-CONTAINING PROTEIN BROX"/>
    <property type="match status" value="1"/>
</dbReference>
<evidence type="ECO:0000313" key="4">
    <source>
        <dbReference type="EMBL" id="CUG92093.1"/>
    </source>
</evidence>
<dbReference type="OMA" id="HQLFLMY"/>
<dbReference type="EMBL" id="CYKH01002005">
    <property type="protein sequence ID" value="CUG92093.1"/>
    <property type="molecule type" value="Genomic_DNA"/>
</dbReference>
<dbReference type="VEuPathDB" id="TriTrypDB:BSAL_35485c"/>
<dbReference type="InterPro" id="IPR038898">
    <property type="entry name" value="BROX"/>
</dbReference>
<comment type="similarity">
    <text evidence="1">Belongs to the BROX family.</text>
</comment>
<dbReference type="InterPro" id="IPR004328">
    <property type="entry name" value="BRO1_dom"/>
</dbReference>
<keyword evidence="5" id="KW-1185">Reference proteome</keyword>
<dbReference type="Proteomes" id="UP000051952">
    <property type="component" value="Unassembled WGS sequence"/>
</dbReference>
<evidence type="ECO:0000256" key="1">
    <source>
        <dbReference type="ARBA" id="ARBA00008901"/>
    </source>
</evidence>
<evidence type="ECO:0000256" key="2">
    <source>
        <dbReference type="SAM" id="MobiDB-lite"/>
    </source>
</evidence>
<dbReference type="PANTHER" id="PTHR23032:SF13">
    <property type="entry name" value="BRO1 DOMAIN-CONTAINING PROTEIN BROX"/>
    <property type="match status" value="1"/>
</dbReference>
<proteinExistence type="inferred from homology"/>
<dbReference type="Gene3D" id="1.25.40.280">
    <property type="entry name" value="alix/aip1 like domains"/>
    <property type="match status" value="1"/>
</dbReference>
<feature type="domain" description="BRO1" evidence="3">
    <location>
        <begin position="18"/>
        <end position="384"/>
    </location>
</feature>
<name>A0A0S4JPD3_BODSA</name>
<feature type="compositionally biased region" description="Low complexity" evidence="2">
    <location>
        <begin position="384"/>
        <end position="402"/>
    </location>
</feature>
<protein>
    <recommendedName>
        <fullName evidence="3">BRO1 domain-containing protein</fullName>
    </recommendedName>
</protein>
<dbReference type="SMART" id="SM01041">
    <property type="entry name" value="BRO1"/>
    <property type="match status" value="1"/>
</dbReference>
<gene>
    <name evidence="4" type="ORF">BSAL_35485c</name>
</gene>
<feature type="region of interest" description="Disordered" evidence="2">
    <location>
        <begin position="379"/>
        <end position="434"/>
    </location>
</feature>
<organism evidence="4 5">
    <name type="scientific">Bodo saltans</name>
    <name type="common">Flagellated protozoan</name>
    <dbReference type="NCBI Taxonomy" id="75058"/>
    <lineage>
        <taxon>Eukaryota</taxon>
        <taxon>Discoba</taxon>
        <taxon>Euglenozoa</taxon>
        <taxon>Kinetoplastea</taxon>
        <taxon>Metakinetoplastina</taxon>
        <taxon>Eubodonida</taxon>
        <taxon>Bodonidae</taxon>
        <taxon>Bodo</taxon>
    </lineage>
</organism>